<comment type="similarity">
    <text evidence="2">Belongs to the 5'-nucleotidase family.</text>
</comment>
<keyword evidence="1" id="KW-0732">Signal</keyword>
<evidence type="ECO:0000256" key="1">
    <source>
        <dbReference type="ARBA" id="ARBA00022729"/>
    </source>
</evidence>
<dbReference type="PRINTS" id="PR01607">
    <property type="entry name" value="APYRASEFAMLY"/>
</dbReference>
<gene>
    <name evidence="5" type="ORF">SAMN05216216_102107</name>
</gene>
<dbReference type="GO" id="GO:0000166">
    <property type="term" value="F:nucleotide binding"/>
    <property type="evidence" value="ECO:0007669"/>
    <property type="project" value="UniProtKB-KW"/>
</dbReference>
<dbReference type="Gene3D" id="3.60.21.10">
    <property type="match status" value="1"/>
</dbReference>
<dbReference type="InterPro" id="IPR036907">
    <property type="entry name" value="5'-Nucleotdase_C_sf"/>
</dbReference>
<dbReference type="InterPro" id="IPR029052">
    <property type="entry name" value="Metallo-depent_PP-like"/>
</dbReference>
<dbReference type="AlphaFoldDB" id="A0A1G9B3J9"/>
<dbReference type="Pfam" id="PF00149">
    <property type="entry name" value="Metallophos"/>
    <property type="match status" value="1"/>
</dbReference>
<dbReference type="STRING" id="576118.SAMN05216216_102107"/>
<evidence type="ECO:0000256" key="2">
    <source>
        <dbReference type="RuleBase" id="RU362119"/>
    </source>
</evidence>
<name>A0A1G9B3J9_9BACL</name>
<dbReference type="OrthoDB" id="9775118at2"/>
<dbReference type="EMBL" id="FNFY01000002">
    <property type="protein sequence ID" value="SDK34136.1"/>
    <property type="molecule type" value="Genomic_DNA"/>
</dbReference>
<dbReference type="InterPro" id="IPR004843">
    <property type="entry name" value="Calcineurin-like_PHP"/>
</dbReference>
<dbReference type="PROSITE" id="PS00786">
    <property type="entry name" value="5_NUCLEOTIDASE_2"/>
    <property type="match status" value="1"/>
</dbReference>
<dbReference type="Proteomes" id="UP000199008">
    <property type="component" value="Unassembled WGS sequence"/>
</dbReference>
<dbReference type="GO" id="GO:0046872">
    <property type="term" value="F:metal ion binding"/>
    <property type="evidence" value="ECO:0007669"/>
    <property type="project" value="InterPro"/>
</dbReference>
<proteinExistence type="inferred from homology"/>
<dbReference type="PANTHER" id="PTHR11575">
    <property type="entry name" value="5'-NUCLEOTIDASE-RELATED"/>
    <property type="match status" value="1"/>
</dbReference>
<feature type="domain" description="Calcineurin-like phosphoesterase" evidence="3">
    <location>
        <begin position="4"/>
        <end position="233"/>
    </location>
</feature>
<dbReference type="InterPro" id="IPR006146">
    <property type="entry name" value="5'-Nucleotdase_CS"/>
</dbReference>
<keyword evidence="2" id="KW-0547">Nucleotide-binding</keyword>
<dbReference type="GO" id="GO:0009166">
    <property type="term" value="P:nucleotide catabolic process"/>
    <property type="evidence" value="ECO:0007669"/>
    <property type="project" value="InterPro"/>
</dbReference>
<dbReference type="Pfam" id="PF02872">
    <property type="entry name" value="5_nucleotid_C"/>
    <property type="match status" value="1"/>
</dbReference>
<evidence type="ECO:0000259" key="4">
    <source>
        <dbReference type="Pfam" id="PF02872"/>
    </source>
</evidence>
<dbReference type="InterPro" id="IPR006179">
    <property type="entry name" value="5_nucleotidase/apyrase"/>
</dbReference>
<dbReference type="PANTHER" id="PTHR11575:SF6">
    <property type="entry name" value="2',3'-CYCLIC-NUCLEOTIDE 2'-PHOSPHODIESTERASE_3'-NUCLEOTIDASE"/>
    <property type="match status" value="1"/>
</dbReference>
<dbReference type="GO" id="GO:0016788">
    <property type="term" value="F:hydrolase activity, acting on ester bonds"/>
    <property type="evidence" value="ECO:0007669"/>
    <property type="project" value="InterPro"/>
</dbReference>
<dbReference type="GO" id="GO:0030288">
    <property type="term" value="C:outer membrane-bounded periplasmic space"/>
    <property type="evidence" value="ECO:0007669"/>
    <property type="project" value="TreeGrafter"/>
</dbReference>
<dbReference type="Gene3D" id="3.90.780.10">
    <property type="entry name" value="5'-Nucleotidase, C-terminal domain"/>
    <property type="match status" value="1"/>
</dbReference>
<keyword evidence="6" id="KW-1185">Reference proteome</keyword>
<protein>
    <submittedName>
        <fullName evidence="5">2',3'-cyclic-nucleotide 2'-phosphodiesterase / 3'-nucleotidase</fullName>
    </submittedName>
</protein>
<feature type="domain" description="5'-Nucleotidase C-terminal" evidence="4">
    <location>
        <begin position="386"/>
        <end position="506"/>
    </location>
</feature>
<keyword evidence="2" id="KW-0378">Hydrolase</keyword>
<dbReference type="RefSeq" id="WP_092984162.1">
    <property type="nucleotide sequence ID" value="NZ_FNFY01000002.1"/>
</dbReference>
<evidence type="ECO:0000313" key="5">
    <source>
        <dbReference type="EMBL" id="SDK34136.1"/>
    </source>
</evidence>
<evidence type="ECO:0000313" key="6">
    <source>
        <dbReference type="Proteomes" id="UP000199008"/>
    </source>
</evidence>
<dbReference type="InterPro" id="IPR008334">
    <property type="entry name" value="5'-Nucleotdase_C"/>
</dbReference>
<dbReference type="SUPFAM" id="SSF55816">
    <property type="entry name" value="5'-nucleotidase (syn. UDP-sugar hydrolase), C-terminal domain"/>
    <property type="match status" value="1"/>
</dbReference>
<evidence type="ECO:0000259" key="3">
    <source>
        <dbReference type="Pfam" id="PF00149"/>
    </source>
</evidence>
<organism evidence="5 6">
    <name type="scientific">Lacicoccus qingdaonensis</name>
    <dbReference type="NCBI Taxonomy" id="576118"/>
    <lineage>
        <taxon>Bacteria</taxon>
        <taxon>Bacillati</taxon>
        <taxon>Bacillota</taxon>
        <taxon>Bacilli</taxon>
        <taxon>Bacillales</taxon>
        <taxon>Salinicoccaceae</taxon>
        <taxon>Lacicoccus</taxon>
    </lineage>
</organism>
<sequence length="588" mass="66553">MKLTIFATTDVHGAIYPYNYFDRHPVNHGLINLKSYIEQYKKEHPDEIVLTVDNGDLLQGDVWSDYDVAHSSAPLIAGILNDMYDVIGLGNHEFNFGLDYLNDIYGKVDIPVINSNIDFLDNPLKDKIDRHAIIPCDTPDGRLDVGFVSAVPTQIMKWDKYNLEGNVEVSSMKESIDAEVQVLKENGADLVILLSHSGMSRAKEDMERFGENQTFLMTFLKDIDGIVFGHTHELFPHDGYEIDVSTLDIVKGTVNGVPMVQPGVQASHLGKLTLEIDMNEGALITDSKAQLIDAESIELTPEYLSRYETQHNEVLKYLSTEFGEIKTPWHSYFSRVAPSYSVQAVAEAVKAYTFKIEDDIDLPDLPVLAFSSAVKSGRDGATDFTVIEKGTLTLSDAIDIYKHANSFMIIKVTGDILTEWLEWAASQFTSDKDENILSPNRSRAGFPGYNFDVFVDLEYTIDISQPPRYSSSAKKISDSKRIVSVTYNGREVRSDDEFIVPAHNYRVAYTPFLRDQEILHESDKSIRDIVIEYMKSEPAFELKNPITVIPSGRYYFITATKARDYIKDEPIRHIRTMDDGFSWYEIEM</sequence>
<reference evidence="6" key="1">
    <citation type="submission" date="2016-10" db="EMBL/GenBank/DDBJ databases">
        <authorList>
            <person name="Varghese N."/>
            <person name="Submissions S."/>
        </authorList>
    </citation>
    <scope>NUCLEOTIDE SEQUENCE [LARGE SCALE GENOMIC DNA]</scope>
    <source>
        <strain evidence="6">CGMCC 1.8895</strain>
    </source>
</reference>
<dbReference type="SUPFAM" id="SSF56300">
    <property type="entry name" value="Metallo-dependent phosphatases"/>
    <property type="match status" value="1"/>
</dbReference>
<accession>A0A1G9B3J9</accession>